<proteinExistence type="predicted"/>
<feature type="domain" description="RNA polymerase sigma-70 region 4" evidence="1">
    <location>
        <begin position="125"/>
        <end position="172"/>
    </location>
</feature>
<accession>A0AA40M4C1</accession>
<name>A0AA40M4C1_CLONO</name>
<evidence type="ECO:0000313" key="3">
    <source>
        <dbReference type="Proteomes" id="UP000027770"/>
    </source>
</evidence>
<keyword evidence="2" id="KW-0614">Plasmid</keyword>
<organism evidence="2 3">
    <name type="scientific">Clostridium novyi B str. ATCC 27606</name>
    <dbReference type="NCBI Taxonomy" id="1443123"/>
    <lineage>
        <taxon>Bacteria</taxon>
        <taxon>Bacillati</taxon>
        <taxon>Bacillota</taxon>
        <taxon>Clostridia</taxon>
        <taxon>Eubacteriales</taxon>
        <taxon>Clostridiaceae</taxon>
        <taxon>Clostridium</taxon>
    </lineage>
</organism>
<keyword evidence="3" id="KW-1185">Reference proteome</keyword>
<reference evidence="3" key="1">
    <citation type="journal article" date="2014" name="PLoS ONE">
        <title>Plasmidome interchange between Clostridium botulinum, Clostridium novyi and Clostridium haemolyticum converts strains of independent lineages into distinctly different pathogens.</title>
        <authorList>
            <person name="Skarin H."/>
            <person name="Segerman B."/>
        </authorList>
    </citation>
    <scope>NUCLEOTIDE SEQUENCE [LARGE SCALE GENOMIC DNA]</scope>
    <source>
        <strain evidence="3">ATCC 27606</strain>
    </source>
</reference>
<dbReference type="Gene3D" id="1.20.140.160">
    <property type="match status" value="1"/>
</dbReference>
<dbReference type="GO" id="GO:0003700">
    <property type="term" value="F:DNA-binding transcription factor activity"/>
    <property type="evidence" value="ECO:0007669"/>
    <property type="project" value="InterPro"/>
</dbReference>
<dbReference type="RefSeq" id="WP_039222521.1">
    <property type="nucleotide sequence ID" value="NZ_CM003350.1"/>
</dbReference>
<comment type="caution">
    <text evidence="2">The sequence shown here is derived from an EMBL/GenBank/DDBJ whole genome shotgun (WGS) entry which is preliminary data.</text>
</comment>
<dbReference type="InterPro" id="IPR013324">
    <property type="entry name" value="RNA_pol_sigma_r3/r4-like"/>
</dbReference>
<dbReference type="SUPFAM" id="SSF88659">
    <property type="entry name" value="Sigma3 and sigma4 domains of RNA polymerase sigma factors"/>
    <property type="match status" value="1"/>
</dbReference>
<dbReference type="Proteomes" id="UP000027770">
    <property type="component" value="Plasmid p2Cn27606"/>
</dbReference>
<geneLocation type="plasmid" evidence="2 3">
    <name>p2Cn27606</name>
</geneLocation>
<dbReference type="AlphaFoldDB" id="A0AA40M4C1"/>
<protein>
    <submittedName>
        <fullName evidence="2">Transcriptional regulator</fullName>
    </submittedName>
</protein>
<dbReference type="NCBIfam" id="TIGR02937">
    <property type="entry name" value="sigma70-ECF"/>
    <property type="match status" value="1"/>
</dbReference>
<evidence type="ECO:0000259" key="1">
    <source>
        <dbReference type="Pfam" id="PF04545"/>
    </source>
</evidence>
<dbReference type="EMBL" id="JENW01000167">
    <property type="protein sequence ID" value="KEI11452.1"/>
    <property type="molecule type" value="Genomic_DNA"/>
</dbReference>
<dbReference type="InterPro" id="IPR007630">
    <property type="entry name" value="RNA_pol_sigma70_r4"/>
</dbReference>
<dbReference type="InterPro" id="IPR014284">
    <property type="entry name" value="RNA_pol_sigma-70_dom"/>
</dbReference>
<dbReference type="GO" id="GO:0006352">
    <property type="term" value="P:DNA-templated transcription initiation"/>
    <property type="evidence" value="ECO:0007669"/>
    <property type="project" value="InterPro"/>
</dbReference>
<gene>
    <name evidence="2" type="ORF">Z959_p0015</name>
</gene>
<dbReference type="Pfam" id="PF04545">
    <property type="entry name" value="Sigma70_r4"/>
    <property type="match status" value="1"/>
</dbReference>
<sequence>MKIVKFNNYSDLEIYRLILDVRNNKKEALDCIFKIFANKINDKMNKTYTDELHSFLCELIIKLPLEDLLERRSLINYILSSIKKKKYNLYKNKYEIISFEDRHEILNKLSVYDIEYNKLLYMNIISSLDIKEKDIIILYYIYGYTVSEIASIMGVTKQAISQKKARILTDLKNKFCND</sequence>
<evidence type="ECO:0000313" key="2">
    <source>
        <dbReference type="EMBL" id="KEI11452.1"/>
    </source>
</evidence>